<accession>A0AA96GH31</accession>
<keyword evidence="2" id="KW-1185">Reference proteome</keyword>
<dbReference type="KEGG" id="nall:PP769_09845"/>
<name>A0AA96GH31_9BACT</name>
<dbReference type="RefSeq" id="WP_312646964.1">
    <property type="nucleotide sequence ID" value="NZ_CP116967.1"/>
</dbReference>
<evidence type="ECO:0000313" key="1">
    <source>
        <dbReference type="EMBL" id="WNM60035.1"/>
    </source>
</evidence>
<dbReference type="Proteomes" id="UP001302719">
    <property type="component" value="Chromosome"/>
</dbReference>
<protein>
    <submittedName>
        <fullName evidence="1">Uncharacterized protein</fullName>
    </submittedName>
</protein>
<dbReference type="EMBL" id="CP116967">
    <property type="protein sequence ID" value="WNM60035.1"/>
    <property type="molecule type" value="Genomic_DNA"/>
</dbReference>
<dbReference type="AlphaFoldDB" id="A0AA96GH31"/>
<proteinExistence type="predicted"/>
<gene>
    <name evidence="1" type="ORF">PP769_09845</name>
</gene>
<evidence type="ECO:0000313" key="2">
    <source>
        <dbReference type="Proteomes" id="UP001302719"/>
    </source>
</evidence>
<sequence length="84" mass="8990">MGDDANSAFISFTNPCLLCALAGGDEFVAGCVGATEMRAPFLPPTRPDRHDPLQARGIARNTLHTPSLIACHGHIFFRVPKGSR</sequence>
<organism evidence="1 2">
    <name type="scientific">Candidatus Nitrospira allomarina</name>
    <dbReference type="NCBI Taxonomy" id="3020900"/>
    <lineage>
        <taxon>Bacteria</taxon>
        <taxon>Pseudomonadati</taxon>
        <taxon>Nitrospirota</taxon>
        <taxon>Nitrospiria</taxon>
        <taxon>Nitrospirales</taxon>
        <taxon>Nitrospiraceae</taxon>
        <taxon>Nitrospira</taxon>
    </lineage>
</organism>
<reference evidence="1 2" key="1">
    <citation type="submission" date="2023-01" db="EMBL/GenBank/DDBJ databases">
        <title>Cultivation and genomic characterization of new, ubiquitous marine nitrite-oxidizing bacteria from the Nitrospirales.</title>
        <authorList>
            <person name="Mueller A.J."/>
            <person name="Daebeler A."/>
            <person name="Herbold C.W."/>
            <person name="Kirkegaard R.H."/>
            <person name="Daims H."/>
        </authorList>
    </citation>
    <scope>NUCLEOTIDE SEQUENCE [LARGE SCALE GENOMIC DNA]</scope>
    <source>
        <strain evidence="1 2">VA</strain>
    </source>
</reference>